<name>Q8IS09_LEPSE</name>
<dbReference type="OMA" id="CRDSMGD"/>
<dbReference type="Proteomes" id="UP000038009">
    <property type="component" value="Unassembled WGS sequence"/>
</dbReference>
<evidence type="ECO:0000313" key="2">
    <source>
        <dbReference type="EMBL" id="KPI89345.1"/>
    </source>
</evidence>
<dbReference type="AlphaFoldDB" id="Q8IS09"/>
<sequence>MTSYTASQWEGLLQQHDRIRLCIGNRLKLVDLELDRLHALRSSLTRPREPRLHNRRIVIFPSSTRSSSGRRKRSRDDTVTVAYLKTYDVQRRTTTGRTTHPFEDAGLYADEGNPVAQYAPVQLSCDEVESQQLLALFPLSPVTGWRKAMELPPAAVSRIASSLMAAGLAETSFAVGRRAENDAYLRVNTLLDADVYSAKIQRLLSPAMDPQLLQELRRELCADPNAVGLLLYTSLAERAVTHTMPSPTQPPAVELLGLRQFAKTSAGIVAWTFTQCCQCADRDVMESAQVQWAQVLRCAGPPKLPPFPLQDTVLYIALCRVLLQQVASAKTARQGYLLYVLTACGGYPHLITSKALLSQRGFAGWMAHVSEVFESDLELLR</sequence>
<dbReference type="EMBL" id="LJSK01000026">
    <property type="protein sequence ID" value="KPI89345.1"/>
    <property type="molecule type" value="Genomic_DNA"/>
</dbReference>
<dbReference type="OrthoDB" id="260743at2759"/>
<protein>
    <submittedName>
        <fullName evidence="1">p46 protein</fullName>
    </submittedName>
</protein>
<evidence type="ECO:0000313" key="3">
    <source>
        <dbReference type="Proteomes" id="UP000038009"/>
    </source>
</evidence>
<organism evidence="1">
    <name type="scientific">Leptomonas seymouri</name>
    <dbReference type="NCBI Taxonomy" id="5684"/>
    <lineage>
        <taxon>Eukaryota</taxon>
        <taxon>Discoba</taxon>
        <taxon>Euglenozoa</taxon>
        <taxon>Kinetoplastea</taxon>
        <taxon>Metakinetoplastina</taxon>
        <taxon>Trypanosomatida</taxon>
        <taxon>Trypanosomatidae</taxon>
        <taxon>Leishmaniinae</taxon>
        <taxon>Leptomonas</taxon>
    </lineage>
</organism>
<reference evidence="2 3" key="2">
    <citation type="journal article" date="2015" name="PLoS Pathog.">
        <title>Leptomonas seymouri: Adaptations to the Dixenous Life Cycle Analyzed by Genome Sequencing, Transcriptome Profiling and Co-infection with Leishmania donovani.</title>
        <authorList>
            <person name="Kraeva N."/>
            <person name="Butenko A."/>
            <person name="Hlavacova J."/>
            <person name="Kostygov A."/>
            <person name="Myskova J."/>
            <person name="Grybchuk D."/>
            <person name="Lestinova T."/>
            <person name="Votypka J."/>
            <person name="Volf P."/>
            <person name="Opperdoes F."/>
            <person name="Flegontov P."/>
            <person name="Lukes J."/>
            <person name="Yurchenko V."/>
        </authorList>
    </citation>
    <scope>NUCLEOTIDE SEQUENCE [LARGE SCALE GENOMIC DNA]</scope>
    <source>
        <strain evidence="2 3">ATCC 30220</strain>
    </source>
</reference>
<evidence type="ECO:0000313" key="1">
    <source>
        <dbReference type="EMBL" id="AAN73408.1"/>
    </source>
</evidence>
<reference evidence="1" key="1">
    <citation type="journal article" date="2003" name="Proc. Natl. Acad. Sci. U.S.A.">
        <title>RNA polymerase II-dependent transcription in trypanosomes is associated with a SNAP complex-like transcription factor.</title>
        <authorList>
            <person name="Das A."/>
            <person name="Bellofatto V."/>
        </authorList>
    </citation>
    <scope>NUCLEOTIDE SEQUENCE</scope>
</reference>
<dbReference type="EMBL" id="AY160127">
    <property type="protein sequence ID" value="AAN73408.1"/>
    <property type="molecule type" value="Genomic_DNA"/>
</dbReference>
<gene>
    <name evidence="2" type="ORF">ABL78_1574</name>
</gene>
<accession>Q8IS09</accession>
<proteinExistence type="predicted"/>
<keyword evidence="3" id="KW-1185">Reference proteome</keyword>
<dbReference type="VEuPathDB" id="TriTrypDB:Lsey_0026_0410"/>